<dbReference type="Gene3D" id="2.40.30.100">
    <property type="entry name" value="AF2212/PG0164-like"/>
    <property type="match status" value="1"/>
</dbReference>
<name>A0A7V8NSN5_9BACT</name>
<organism evidence="1 2">
    <name type="scientific">Candidatus Acidiferrum panamense</name>
    <dbReference type="NCBI Taxonomy" id="2741543"/>
    <lineage>
        <taxon>Bacteria</taxon>
        <taxon>Pseudomonadati</taxon>
        <taxon>Acidobacteriota</taxon>
        <taxon>Terriglobia</taxon>
        <taxon>Candidatus Acidiferrales</taxon>
        <taxon>Candidatus Acidiferrum</taxon>
    </lineage>
</organism>
<dbReference type="Proteomes" id="UP000567293">
    <property type="component" value="Unassembled WGS sequence"/>
</dbReference>
<sequence length="214" mass="24736">MQSSNLGWVIIRIPFDVSKVWSVRGRLRVKGEINGFPFRTALFPTGRGYHFLLVNKRMQAGGGVRPGGTAHFCLEPDLEIRKAVVPVELKRFLAQDRPLGRWFDRLSYSIRKWLTDWITQPKSRDARMRRAEQIAERLLTAMEAERDLPPVLKAAFARDPRAYEGWQRMSPTQRRQQLLAIFYYRSPEARDRRIAKMLEEAAGRAGKVARTTPA</sequence>
<protein>
    <submittedName>
        <fullName evidence="1">DUF1905 domain-containing protein</fullName>
    </submittedName>
</protein>
<proteinExistence type="predicted"/>
<keyword evidence="2" id="KW-1185">Reference proteome</keyword>
<comment type="caution">
    <text evidence="1">The sequence shown here is derived from an EMBL/GenBank/DDBJ whole genome shotgun (WGS) entry which is preliminary data.</text>
</comment>
<evidence type="ECO:0000313" key="1">
    <source>
        <dbReference type="EMBL" id="MBA0086794.1"/>
    </source>
</evidence>
<dbReference type="Pfam" id="PF08922">
    <property type="entry name" value="DUF1905"/>
    <property type="match status" value="1"/>
</dbReference>
<dbReference type="Pfam" id="PF13376">
    <property type="entry name" value="OmdA"/>
    <property type="match status" value="2"/>
</dbReference>
<reference evidence="1" key="1">
    <citation type="submission" date="2020-06" db="EMBL/GenBank/DDBJ databases">
        <title>Legume-microbial interactions unlock mineral nutrients during tropical forest succession.</title>
        <authorList>
            <person name="Epihov D.Z."/>
        </authorList>
    </citation>
    <scope>NUCLEOTIDE SEQUENCE [LARGE SCALE GENOMIC DNA]</scope>
    <source>
        <strain evidence="1">Pan2503</strain>
    </source>
</reference>
<accession>A0A7V8NSN5</accession>
<gene>
    <name evidence="1" type="ORF">HRJ53_17575</name>
</gene>
<dbReference type="InterPro" id="IPR015018">
    <property type="entry name" value="DUF1905"/>
</dbReference>
<evidence type="ECO:0000313" key="2">
    <source>
        <dbReference type="Proteomes" id="UP000567293"/>
    </source>
</evidence>
<dbReference type="InterPro" id="IPR037079">
    <property type="entry name" value="AF2212/PG0164-like_sf"/>
</dbReference>
<dbReference type="EMBL" id="JACDQQ010001681">
    <property type="protein sequence ID" value="MBA0086794.1"/>
    <property type="molecule type" value="Genomic_DNA"/>
</dbReference>
<dbReference type="AlphaFoldDB" id="A0A7V8NSN5"/>
<dbReference type="SUPFAM" id="SSF141694">
    <property type="entry name" value="AF2212/PG0164-like"/>
    <property type="match status" value="1"/>
</dbReference>